<dbReference type="InterPro" id="IPR018615">
    <property type="entry name" value="Ribosomal_mL55"/>
</dbReference>
<dbReference type="GO" id="GO:0003735">
    <property type="term" value="F:structural constituent of ribosome"/>
    <property type="evidence" value="ECO:0007669"/>
    <property type="project" value="InterPro"/>
</dbReference>
<dbReference type="FunCoup" id="R7VC54">
    <property type="interactions" value="913"/>
</dbReference>
<protein>
    <recommendedName>
        <fullName evidence="4">39S ribosomal protein L55, mitochondrial</fullName>
    </recommendedName>
</protein>
<dbReference type="GO" id="GO:0005762">
    <property type="term" value="C:mitochondrial large ribosomal subunit"/>
    <property type="evidence" value="ECO:0007669"/>
    <property type="project" value="InterPro"/>
</dbReference>
<sequence length="121" mass="14251">MLSYFFLPRFSSVFKTCQQCSRSVDQVRCNSNRAAITRINRRPSTYARVYPVHLVQPDGSSFTIHYNVPRRVIKLPVDLDTLSEEERTMLIAKRKPKQKIKVEAEVEDSFDLNEYSHLWKK</sequence>
<reference evidence="1 3" key="2">
    <citation type="journal article" date="2013" name="Nature">
        <title>Insights into bilaterian evolution from three spiralian genomes.</title>
        <authorList>
            <person name="Simakov O."/>
            <person name="Marletaz F."/>
            <person name="Cho S.J."/>
            <person name="Edsinger-Gonzales E."/>
            <person name="Havlak P."/>
            <person name="Hellsten U."/>
            <person name="Kuo D.H."/>
            <person name="Larsson T."/>
            <person name="Lv J."/>
            <person name="Arendt D."/>
            <person name="Savage R."/>
            <person name="Osoegawa K."/>
            <person name="de Jong P."/>
            <person name="Grimwood J."/>
            <person name="Chapman J.A."/>
            <person name="Shapiro H."/>
            <person name="Aerts A."/>
            <person name="Otillar R.P."/>
            <person name="Terry A.Y."/>
            <person name="Boore J.L."/>
            <person name="Grigoriev I.V."/>
            <person name="Lindberg D.R."/>
            <person name="Seaver E.C."/>
            <person name="Weisblat D.A."/>
            <person name="Putnam N.H."/>
            <person name="Rokhsar D.S."/>
        </authorList>
    </citation>
    <scope>NUCLEOTIDE SEQUENCE</scope>
    <source>
        <strain evidence="1 3">I ESC-2004</strain>
    </source>
</reference>
<evidence type="ECO:0000313" key="2">
    <source>
        <dbReference type="EnsemblMetazoa" id="CapteP165489"/>
    </source>
</evidence>
<dbReference type="GO" id="GO:0006412">
    <property type="term" value="P:translation"/>
    <property type="evidence" value="ECO:0007669"/>
    <property type="project" value="TreeGrafter"/>
</dbReference>
<dbReference type="Gene3D" id="6.20.130.20">
    <property type="entry name" value="Mitochondrial ribosomal protein L55"/>
    <property type="match status" value="1"/>
</dbReference>
<reference evidence="2" key="3">
    <citation type="submission" date="2015-06" db="UniProtKB">
        <authorList>
            <consortium name="EnsemblMetazoa"/>
        </authorList>
    </citation>
    <scope>IDENTIFICATION</scope>
</reference>
<accession>R7VC54</accession>
<name>R7VC54_CAPTE</name>
<dbReference type="EnsemblMetazoa" id="CapteT165489">
    <property type="protein sequence ID" value="CapteP165489"/>
    <property type="gene ID" value="CapteG165489"/>
</dbReference>
<dbReference type="EMBL" id="AMQN01017595">
    <property type="status" value="NOT_ANNOTATED_CDS"/>
    <property type="molecule type" value="Genomic_DNA"/>
</dbReference>
<evidence type="ECO:0000313" key="3">
    <source>
        <dbReference type="Proteomes" id="UP000014760"/>
    </source>
</evidence>
<organism evidence="1">
    <name type="scientific">Capitella teleta</name>
    <name type="common">Polychaete worm</name>
    <dbReference type="NCBI Taxonomy" id="283909"/>
    <lineage>
        <taxon>Eukaryota</taxon>
        <taxon>Metazoa</taxon>
        <taxon>Spiralia</taxon>
        <taxon>Lophotrochozoa</taxon>
        <taxon>Annelida</taxon>
        <taxon>Polychaeta</taxon>
        <taxon>Sedentaria</taxon>
        <taxon>Scolecida</taxon>
        <taxon>Capitellidae</taxon>
        <taxon>Capitella</taxon>
    </lineage>
</organism>
<keyword evidence="3" id="KW-1185">Reference proteome</keyword>
<evidence type="ECO:0000313" key="1">
    <source>
        <dbReference type="EMBL" id="ELU16179.1"/>
    </source>
</evidence>
<dbReference type="OrthoDB" id="9986315at2759"/>
<dbReference type="InterPro" id="IPR044884">
    <property type="entry name" value="Ribosomal_mL55_sf"/>
</dbReference>
<dbReference type="Pfam" id="PF09776">
    <property type="entry name" value="Mitoc_L55"/>
    <property type="match status" value="1"/>
</dbReference>
<dbReference type="EMBL" id="KB293289">
    <property type="protein sequence ID" value="ELU16179.1"/>
    <property type="molecule type" value="Genomic_DNA"/>
</dbReference>
<dbReference type="Proteomes" id="UP000014760">
    <property type="component" value="Unassembled WGS sequence"/>
</dbReference>
<dbReference type="STRING" id="283909.R7VC54"/>
<dbReference type="PANTHER" id="PTHR34095:SF1">
    <property type="entry name" value="LARGE RIBOSOMAL SUBUNIT PROTEIN ML55"/>
    <property type="match status" value="1"/>
</dbReference>
<dbReference type="HOGENOM" id="CLU_139855_1_0_1"/>
<dbReference type="AlphaFoldDB" id="R7VC54"/>
<dbReference type="OMA" id="SYHEPRR"/>
<dbReference type="PANTHER" id="PTHR34095">
    <property type="entry name" value="39S RIBOSOMAL PROTEIN L55, MITOCHONDRIAL"/>
    <property type="match status" value="1"/>
</dbReference>
<evidence type="ECO:0008006" key="4">
    <source>
        <dbReference type="Google" id="ProtNLM"/>
    </source>
</evidence>
<reference evidence="3" key="1">
    <citation type="submission" date="2012-12" db="EMBL/GenBank/DDBJ databases">
        <authorList>
            <person name="Hellsten U."/>
            <person name="Grimwood J."/>
            <person name="Chapman J.A."/>
            <person name="Shapiro H."/>
            <person name="Aerts A."/>
            <person name="Otillar R.P."/>
            <person name="Terry A.Y."/>
            <person name="Boore J.L."/>
            <person name="Simakov O."/>
            <person name="Marletaz F."/>
            <person name="Cho S.-J."/>
            <person name="Edsinger-Gonzales E."/>
            <person name="Havlak P."/>
            <person name="Kuo D.-H."/>
            <person name="Larsson T."/>
            <person name="Lv J."/>
            <person name="Arendt D."/>
            <person name="Savage R."/>
            <person name="Osoegawa K."/>
            <person name="de Jong P."/>
            <person name="Lindberg D.R."/>
            <person name="Seaver E.C."/>
            <person name="Weisblat D.A."/>
            <person name="Putnam N.H."/>
            <person name="Grigoriev I.V."/>
            <person name="Rokhsar D.S."/>
        </authorList>
    </citation>
    <scope>NUCLEOTIDE SEQUENCE</scope>
    <source>
        <strain evidence="3">I ESC-2004</strain>
    </source>
</reference>
<proteinExistence type="predicted"/>
<gene>
    <name evidence="1" type="ORF">CAPTEDRAFT_165489</name>
</gene>